<evidence type="ECO:0000256" key="3">
    <source>
        <dbReference type="ARBA" id="ARBA00023015"/>
    </source>
</evidence>
<dbReference type="GeneID" id="102377740"/>
<keyword evidence="5" id="KW-0804">Transcription</keyword>
<evidence type="ECO:0000256" key="5">
    <source>
        <dbReference type="ARBA" id="ARBA00023163"/>
    </source>
</evidence>
<dbReference type="STRING" id="38654.A0A1U7S737"/>
<dbReference type="InterPro" id="IPR036115">
    <property type="entry name" value="GCM_dom_sf"/>
</dbReference>
<keyword evidence="3" id="KW-0805">Transcription regulation</keyword>
<dbReference type="InterPro" id="IPR043021">
    <property type="entry name" value="GCM_small"/>
</dbReference>
<evidence type="ECO:0000256" key="2">
    <source>
        <dbReference type="ARBA" id="ARBA00022473"/>
    </source>
</evidence>
<evidence type="ECO:0000259" key="8">
    <source>
        <dbReference type="PROSITE" id="PS50807"/>
    </source>
</evidence>
<feature type="region of interest" description="Disordered" evidence="7">
    <location>
        <begin position="161"/>
        <end position="189"/>
    </location>
</feature>
<dbReference type="FunFam" id="3.30.70.3530:FF:000001">
    <property type="entry name" value="Chorion-specific transcription factor GCMb"/>
    <property type="match status" value="1"/>
</dbReference>
<dbReference type="InParanoid" id="A0A1U7S737"/>
<dbReference type="eggNOG" id="ENOG502QU2X">
    <property type="taxonomic scope" value="Eukaryota"/>
</dbReference>
<keyword evidence="2" id="KW-0217">Developmental protein</keyword>
<gene>
    <name evidence="10" type="primary">GCM2</name>
</gene>
<evidence type="ECO:0000256" key="6">
    <source>
        <dbReference type="ARBA" id="ARBA00023242"/>
    </source>
</evidence>
<dbReference type="GO" id="GO:0001228">
    <property type="term" value="F:DNA-binding transcription activator activity, RNA polymerase II-specific"/>
    <property type="evidence" value="ECO:0007669"/>
    <property type="project" value="InterPro"/>
</dbReference>
<dbReference type="RefSeq" id="XP_006025488.1">
    <property type="nucleotide sequence ID" value="XM_006025426.1"/>
</dbReference>
<dbReference type="AlphaFoldDB" id="A0A1U7S737"/>
<dbReference type="SUPFAM" id="SSF90073">
    <property type="entry name" value="GCM domain"/>
    <property type="match status" value="1"/>
</dbReference>
<dbReference type="OrthoDB" id="6241117at2759"/>
<feature type="domain" description="GCM" evidence="8">
    <location>
        <begin position="22"/>
        <end position="177"/>
    </location>
</feature>
<dbReference type="Gene3D" id="2.20.25.670">
    <property type="entry name" value="GCM domain, large subdomain"/>
    <property type="match status" value="1"/>
</dbReference>
<evidence type="ECO:0000256" key="4">
    <source>
        <dbReference type="ARBA" id="ARBA00023125"/>
    </source>
</evidence>
<evidence type="ECO:0000256" key="1">
    <source>
        <dbReference type="ARBA" id="ARBA00004123"/>
    </source>
</evidence>
<keyword evidence="9" id="KW-1185">Reference proteome</keyword>
<name>A0A1U7S737_ALLSI</name>
<feature type="compositionally biased region" description="Basic and acidic residues" evidence="7">
    <location>
        <begin position="161"/>
        <end position="175"/>
    </location>
</feature>
<dbReference type="InterPro" id="IPR003902">
    <property type="entry name" value="Tscrpt_reg_GCM"/>
</dbReference>
<evidence type="ECO:0000313" key="10">
    <source>
        <dbReference type="RefSeq" id="XP_006025488.1"/>
    </source>
</evidence>
<evidence type="ECO:0000313" key="9">
    <source>
        <dbReference type="Proteomes" id="UP000189705"/>
    </source>
</evidence>
<dbReference type="GO" id="GO:0005634">
    <property type="term" value="C:nucleus"/>
    <property type="evidence" value="ECO:0007669"/>
    <property type="project" value="UniProtKB-SubCell"/>
</dbReference>
<organism evidence="9 10">
    <name type="scientific">Alligator sinensis</name>
    <name type="common">Chinese alligator</name>
    <dbReference type="NCBI Taxonomy" id="38654"/>
    <lineage>
        <taxon>Eukaryota</taxon>
        <taxon>Metazoa</taxon>
        <taxon>Chordata</taxon>
        <taxon>Craniata</taxon>
        <taxon>Vertebrata</taxon>
        <taxon>Euteleostomi</taxon>
        <taxon>Archelosauria</taxon>
        <taxon>Archosauria</taxon>
        <taxon>Crocodylia</taxon>
        <taxon>Alligatoridae</taxon>
        <taxon>Alligatorinae</taxon>
        <taxon>Alligator</taxon>
    </lineage>
</organism>
<dbReference type="PROSITE" id="PS50807">
    <property type="entry name" value="GCM"/>
    <property type="match status" value="1"/>
</dbReference>
<dbReference type="GO" id="GO:0000978">
    <property type="term" value="F:RNA polymerase II cis-regulatory region sequence-specific DNA binding"/>
    <property type="evidence" value="ECO:0007669"/>
    <property type="project" value="TreeGrafter"/>
</dbReference>
<dbReference type="Pfam" id="PF03615">
    <property type="entry name" value="GCM"/>
    <property type="match status" value="1"/>
</dbReference>
<dbReference type="PANTHER" id="PTHR12414:SF7">
    <property type="entry name" value="CHORION-SPECIFIC TRANSCRIPTION FACTOR GCMB"/>
    <property type="match status" value="1"/>
</dbReference>
<sequence>MAKALTEPFKDPDCVCSYGMKLTWDINDPKLPQEPKHFDSFQEWPDGYVRFIYSSEEKNAQRHLSGWAMRNTNNHNCQILKKSCLGVVVCSRSCTPPSGTRLQLRPAICDKARQKQQKKVCPNCNAALELIPCRGHSGYPVTNFWRLDGTAIFFQAKGFHDHSRPESKSEAEVRRSAVKKQTSSSHLPQKKRLLDSEAGWYHESSGHFNNIHHLPCKEGPERFSIVTDTSFPIATQSYSSFQNTDPYKVTHDSISFQGDVVSPYQKCPNPRIFVPRPCGYEFGVPAYISSSSYPTLYKDLTNTPDDTDHVNLNGSQHTGYSLTTHDKNFDNTDRHHGLKQMMGKTGYGDRSDYGQIQANTNHPYYSGEYPCRYGSNSTPSTPALQTVITTTTKVSYQAYKPSVVKYSDNMCDVKNLQNCSHMAENLSGTVYPGIKIQEDCGGLKSALLCQHDTIPTKPERAETMDTYRYGPTLANNYPEHEGQLLRFEGGEY</sequence>
<accession>A0A1U7S737</accession>
<dbReference type="InterPro" id="IPR039791">
    <property type="entry name" value="GCM"/>
</dbReference>
<protein>
    <submittedName>
        <fullName evidence="10">Chorion-specific transcription factor GCMb</fullName>
    </submittedName>
</protein>
<dbReference type="PANTHER" id="PTHR12414">
    <property type="entry name" value="GLIAL CELLS MISSING RELATED/GLIDE"/>
    <property type="match status" value="1"/>
</dbReference>
<dbReference type="Proteomes" id="UP000189705">
    <property type="component" value="Unplaced"/>
</dbReference>
<dbReference type="InterPro" id="IPR043020">
    <property type="entry name" value="GCM_large"/>
</dbReference>
<proteinExistence type="predicted"/>
<dbReference type="Gene3D" id="3.30.70.3530">
    <property type="entry name" value="GCM motif"/>
    <property type="match status" value="1"/>
</dbReference>
<keyword evidence="6" id="KW-0539">Nucleus</keyword>
<comment type="subcellular location">
    <subcellularLocation>
        <location evidence="1">Nucleus</location>
    </subcellularLocation>
</comment>
<dbReference type="KEGG" id="asn:102377740"/>
<reference evidence="10" key="1">
    <citation type="submission" date="2025-08" db="UniProtKB">
        <authorList>
            <consortium name="RefSeq"/>
        </authorList>
    </citation>
    <scope>IDENTIFICATION</scope>
</reference>
<dbReference type="CTD" id="9247"/>
<dbReference type="GO" id="GO:0042063">
    <property type="term" value="P:gliogenesis"/>
    <property type="evidence" value="ECO:0007669"/>
    <property type="project" value="TreeGrafter"/>
</dbReference>
<evidence type="ECO:0000256" key="7">
    <source>
        <dbReference type="SAM" id="MobiDB-lite"/>
    </source>
</evidence>
<keyword evidence="4" id="KW-0238">DNA-binding</keyword>